<dbReference type="Proteomes" id="UP000430202">
    <property type="component" value="Unassembled WGS sequence"/>
</dbReference>
<dbReference type="EMBL" id="CABWLR010000006">
    <property type="protein sequence ID" value="VXC26392.1"/>
    <property type="molecule type" value="Genomic_DNA"/>
</dbReference>
<dbReference type="InterPro" id="IPR045767">
    <property type="entry name" value="DUF6134"/>
</dbReference>
<name>A0A653X587_9FLAO</name>
<dbReference type="RefSeq" id="WP_159304073.1">
    <property type="nucleotide sequence ID" value="NZ_LR733271.1"/>
</dbReference>
<evidence type="ECO:0000313" key="1">
    <source>
        <dbReference type="EMBL" id="VXC26392.1"/>
    </source>
</evidence>
<accession>A0A653X587</accession>
<protein>
    <submittedName>
        <fullName evidence="1">Uncharacterized protein</fullName>
    </submittedName>
</protein>
<reference evidence="1 2" key="1">
    <citation type="submission" date="2019-10" db="EMBL/GenBank/DDBJ databases">
        <authorList>
            <person name="Karimi E."/>
        </authorList>
    </citation>
    <scope>NUCLEOTIDE SEQUENCE [LARGE SCALE GENOMIC DNA]</scope>
    <source>
        <strain evidence="1">Maribacter sp. 151</strain>
    </source>
</reference>
<proteinExistence type="predicted"/>
<dbReference type="AlphaFoldDB" id="A0A653X587"/>
<dbReference type="Pfam" id="PF19630">
    <property type="entry name" value="DUF6134"/>
    <property type="match status" value="1"/>
</dbReference>
<organism evidence="1 2">
    <name type="scientific">Maribacter litoralis</name>
    <dbReference type="NCBI Taxonomy" id="2059726"/>
    <lineage>
        <taxon>Bacteria</taxon>
        <taxon>Pseudomonadati</taxon>
        <taxon>Bacteroidota</taxon>
        <taxon>Flavobacteriia</taxon>
        <taxon>Flavobacteriales</taxon>
        <taxon>Flavobacteriaceae</taxon>
        <taxon>Maribacter</taxon>
    </lineage>
</organism>
<keyword evidence="2" id="KW-1185">Reference proteome</keyword>
<evidence type="ECO:0000313" key="2">
    <source>
        <dbReference type="Proteomes" id="UP000430202"/>
    </source>
</evidence>
<sequence length="204" mass="23388">MPSRSHQFLIFMIALVLVSAMPSNIDVKEHVLSFNIVHKDKVIGNLTATKTISDATIRYKSITAIKTRIIKEIEVDYKYDVLYENERLKKSSVVIDVNDKPYADIITHKEQNTYQIIKNSKKEKTVEGDIDYATILLYFKEPIGVDRCFSEQDGSFNSIVSLGNHVYKKINAKNHENVYYYTDGFLQKAEINGGLIKFELIAQN</sequence>
<gene>
    <name evidence="1" type="ORF">MARI151_60477</name>
</gene>